<keyword evidence="3" id="KW-1185">Reference proteome</keyword>
<dbReference type="OrthoDB" id="9795402at2"/>
<feature type="domain" description="YgjP-like metallopeptidase" evidence="1">
    <location>
        <begin position="27"/>
        <end position="224"/>
    </location>
</feature>
<reference evidence="2 3" key="1">
    <citation type="submission" date="2017-11" db="EMBL/GenBank/DDBJ databases">
        <title>Revised Sequence and Annotation of the Rhodobaca barguzinensis strain alga05 Genome.</title>
        <authorList>
            <person name="Kopejtka K."/>
            <person name="Tomasch J.M."/>
            <person name="Bunk B."/>
            <person name="Koblizek M."/>
        </authorList>
    </citation>
    <scope>NUCLEOTIDE SEQUENCE [LARGE SCALE GENOMIC DNA]</scope>
    <source>
        <strain evidence="3">alga05</strain>
    </source>
</reference>
<evidence type="ECO:0000259" key="1">
    <source>
        <dbReference type="Pfam" id="PF01863"/>
    </source>
</evidence>
<name>A0A2K8KG72_9RHOB</name>
<dbReference type="InterPro" id="IPR053136">
    <property type="entry name" value="UTP_pyrophosphatase-like"/>
</dbReference>
<evidence type="ECO:0000313" key="2">
    <source>
        <dbReference type="EMBL" id="ATX66983.1"/>
    </source>
</evidence>
<dbReference type="Proteomes" id="UP000228948">
    <property type="component" value="Chromosome"/>
</dbReference>
<dbReference type="InterPro" id="IPR002725">
    <property type="entry name" value="YgjP-like_metallopeptidase"/>
</dbReference>
<protein>
    <submittedName>
        <fullName evidence="2">M48 family peptidase</fullName>
    </submittedName>
</protein>
<accession>A0A2K8KG72</accession>
<proteinExistence type="predicted"/>
<dbReference type="EMBL" id="CP024899">
    <property type="protein sequence ID" value="ATX66983.1"/>
    <property type="molecule type" value="Genomic_DNA"/>
</dbReference>
<dbReference type="PANTHER" id="PTHR30399">
    <property type="entry name" value="UNCHARACTERIZED PROTEIN YGJP"/>
    <property type="match status" value="1"/>
</dbReference>
<dbReference type="STRING" id="441209.GCA_001870665_02806"/>
<evidence type="ECO:0000313" key="3">
    <source>
        <dbReference type="Proteomes" id="UP000228948"/>
    </source>
</evidence>
<dbReference type="KEGG" id="rbg:BG454_15105"/>
<sequence length="243" mass="27272">MRVENGIAILQGSPEIAVQLRRSGQARRLSLRVSGLDRRITLTMPRGAHLNEALEFLQEREIWLRTALTRLPEPTRVEIGGDILFGGRTLRITASTGSRIRVRDAELLVPPDPTGTRTALRVATYLKASARAALVPAATRYAQALGKPFSAITLRDTRSRWGSCTAQGRLMFSWRLIMAPPEVLDYVAAHEVAHLEYMDHSRVFWSCVAQLMPDYQTYRDWLSNNGAVLHSYSFTSRPLTDRG</sequence>
<dbReference type="PANTHER" id="PTHR30399:SF1">
    <property type="entry name" value="UTP PYROPHOSPHATASE"/>
    <property type="match status" value="1"/>
</dbReference>
<organism evidence="2 3">
    <name type="scientific">Roseinatronobacter bogoriensis subsp. barguzinensis</name>
    <dbReference type="NCBI Taxonomy" id="441209"/>
    <lineage>
        <taxon>Bacteria</taxon>
        <taxon>Pseudomonadati</taxon>
        <taxon>Pseudomonadota</taxon>
        <taxon>Alphaproteobacteria</taxon>
        <taxon>Rhodobacterales</taxon>
        <taxon>Paracoccaceae</taxon>
        <taxon>Roseinatronobacter</taxon>
    </lineage>
</organism>
<dbReference type="Gene3D" id="3.30.2010.10">
    <property type="entry name" value="Metalloproteases ('zincins'), catalytic domain"/>
    <property type="match status" value="1"/>
</dbReference>
<dbReference type="CDD" id="cd07344">
    <property type="entry name" value="M48_yhfN_like"/>
    <property type="match status" value="1"/>
</dbReference>
<dbReference type="AlphaFoldDB" id="A0A2K8KG72"/>
<gene>
    <name evidence="2" type="ORF">BG454_15105</name>
</gene>
<dbReference type="Pfam" id="PF01863">
    <property type="entry name" value="YgjP-like"/>
    <property type="match status" value="1"/>
</dbReference>